<evidence type="ECO:0000313" key="2">
    <source>
        <dbReference type="EMBL" id="VFJ52248.1"/>
    </source>
</evidence>
<reference evidence="2" key="1">
    <citation type="submission" date="2019-02" db="EMBL/GenBank/DDBJ databases">
        <authorList>
            <person name="Gruber-Vodicka R. H."/>
            <person name="Seah K. B. B."/>
        </authorList>
    </citation>
    <scope>NUCLEOTIDE SEQUENCE</scope>
    <source>
        <strain evidence="2">BECK_DK47</strain>
    </source>
</reference>
<gene>
    <name evidence="2" type="ORF">BECKDK2373B_GA0170837_103614</name>
</gene>
<dbReference type="PANTHER" id="PTHR37953">
    <property type="entry name" value="UPF0127 PROTEIN MJ1496"/>
    <property type="match status" value="1"/>
</dbReference>
<protein>
    <submittedName>
        <fullName evidence="2">Uncharacterized conserved membrane protein, UPF0127 family</fullName>
    </submittedName>
</protein>
<proteinExistence type="predicted"/>
<dbReference type="InterPro" id="IPR003795">
    <property type="entry name" value="DUF192"/>
</dbReference>
<organism evidence="2">
    <name type="scientific">Candidatus Kentrum sp. DK</name>
    <dbReference type="NCBI Taxonomy" id="2126562"/>
    <lineage>
        <taxon>Bacteria</taxon>
        <taxon>Pseudomonadati</taxon>
        <taxon>Pseudomonadota</taxon>
        <taxon>Gammaproteobacteria</taxon>
        <taxon>Candidatus Kentrum</taxon>
    </lineage>
</organism>
<dbReference type="PANTHER" id="PTHR37953:SF1">
    <property type="entry name" value="UPF0127 PROTEIN MJ1496"/>
    <property type="match status" value="1"/>
</dbReference>
<dbReference type="EMBL" id="CAADEX010000036">
    <property type="protein sequence ID" value="VFJ52248.1"/>
    <property type="molecule type" value="Genomic_DNA"/>
</dbReference>
<accession>A0A450SGQ5</accession>
<name>A0A450SGQ5_9GAMM</name>
<dbReference type="Gene3D" id="2.60.120.1140">
    <property type="entry name" value="Protein of unknown function DUF192"/>
    <property type="match status" value="1"/>
</dbReference>
<feature type="region of interest" description="Disordered" evidence="1">
    <location>
        <begin position="201"/>
        <end position="233"/>
    </location>
</feature>
<sequence>MQNLSMGGSRFPRTLILAALLGLLAVSCGNPPSVAPEKAPDRRSLQDEQQRFGTASLILPSGRSFPIKLVFSAEEHTKGLSGVRPEDFPDDMGMFFWFSQSGPRRFWMPDTWFDLDIIFLDENLTIVHVAKNMKAHPGRQTPPPIAMTPVIFARHVLEVKANGPLSRELQEGARLQWRAPHSLREIESNIHLFFRSQARRLGGKERTPTGASGTSIHPGLCWGSHRSPQPTRL</sequence>
<evidence type="ECO:0000256" key="1">
    <source>
        <dbReference type="SAM" id="MobiDB-lite"/>
    </source>
</evidence>
<dbReference type="InterPro" id="IPR038695">
    <property type="entry name" value="Saro_0823-like_sf"/>
</dbReference>
<dbReference type="AlphaFoldDB" id="A0A450SGQ5"/>
<dbReference type="Pfam" id="PF02643">
    <property type="entry name" value="DUF192"/>
    <property type="match status" value="1"/>
</dbReference>